<sequence>MRHTSMWRRLRATASRSPVTRTLAMRSWIPSREAAGVSGPDETPIPVSRRNHRILEILRPRTRHGRKNRGVASQRLKRRRLRTGCAALATGAALALATAAPTPAEPEQAWPALAAFEPHPSNWAPDYTVFPYNLWQIRVTPQQIDAQREACQWFNALYGTLFDQIVRFQRFLDDNGDHCHVPACRPPAMPSAPTSTGPRPSSTRAPRPSTSRTTRTRASIRRCSTATRSITCGISSRRSA</sequence>
<evidence type="ECO:0000313" key="3">
    <source>
        <dbReference type="Proteomes" id="UP000006158"/>
    </source>
</evidence>
<dbReference type="KEGG" id="msg:MSMEI_2276"/>
<dbReference type="AlphaFoldDB" id="I7G693"/>
<reference evidence="2 3" key="2">
    <citation type="journal article" date="2009" name="Genome Res.">
        <title>Ortho-proteogenomics: multiple proteomes investigation through orthology and a new MS-based protocol.</title>
        <authorList>
            <person name="Gallien S."/>
            <person name="Perrodou E."/>
            <person name="Carapito C."/>
            <person name="Deshayes C."/>
            <person name="Reyrat J.M."/>
            <person name="Van Dorsselaer A."/>
            <person name="Poch O."/>
            <person name="Schaeffer C."/>
            <person name="Lecompte O."/>
        </authorList>
    </citation>
    <scope>NUCLEOTIDE SEQUENCE [LARGE SCALE GENOMIC DNA]</scope>
    <source>
        <strain evidence="3">ATCC 700084 / mc(2)155</strain>
    </source>
</reference>
<organism evidence="2 3">
    <name type="scientific">Mycolicibacterium smegmatis (strain ATCC 700084 / mc(2)155)</name>
    <name type="common">Mycobacterium smegmatis</name>
    <dbReference type="NCBI Taxonomy" id="246196"/>
    <lineage>
        <taxon>Bacteria</taxon>
        <taxon>Bacillati</taxon>
        <taxon>Actinomycetota</taxon>
        <taxon>Actinomycetes</taxon>
        <taxon>Mycobacteriales</taxon>
        <taxon>Mycobacteriaceae</taxon>
        <taxon>Mycolicibacterium</taxon>
    </lineage>
</organism>
<dbReference type="Proteomes" id="UP000006158">
    <property type="component" value="Chromosome"/>
</dbReference>
<accession>I7G693</accession>
<feature type="compositionally biased region" description="Low complexity" evidence="1">
    <location>
        <begin position="191"/>
        <end position="213"/>
    </location>
</feature>
<protein>
    <submittedName>
        <fullName evidence="2">Uncharacterized protein</fullName>
    </submittedName>
</protein>
<proteinExistence type="predicted"/>
<dbReference type="EMBL" id="CP001663">
    <property type="protein sequence ID" value="AFP38746.1"/>
    <property type="molecule type" value="Genomic_DNA"/>
</dbReference>
<gene>
    <name evidence="2" type="ordered locus">MSMEI_2276</name>
</gene>
<reference evidence="2 3" key="1">
    <citation type="journal article" date="2007" name="Genome Biol.">
        <title>Interrupted coding sequences in Mycobacterium smegmatis: authentic mutations or sequencing errors?</title>
        <authorList>
            <person name="Deshayes C."/>
            <person name="Perrodou E."/>
            <person name="Gallien S."/>
            <person name="Euphrasie D."/>
            <person name="Schaeffer C."/>
            <person name="Van-Dorsselaer A."/>
            <person name="Poch O."/>
            <person name="Lecompte O."/>
            <person name="Reyrat J.M."/>
        </authorList>
    </citation>
    <scope>NUCLEOTIDE SEQUENCE [LARGE SCALE GENOMIC DNA]</scope>
    <source>
        <strain evidence="3">ATCC 700084 / mc(2)155</strain>
    </source>
</reference>
<evidence type="ECO:0000256" key="1">
    <source>
        <dbReference type="SAM" id="MobiDB-lite"/>
    </source>
</evidence>
<name>I7G693_MYCS2</name>
<evidence type="ECO:0000313" key="2">
    <source>
        <dbReference type="EMBL" id="AFP38746.1"/>
    </source>
</evidence>
<feature type="region of interest" description="Disordered" evidence="1">
    <location>
        <begin position="183"/>
        <end position="220"/>
    </location>
</feature>